<name>X1TSS2_9ZZZZ</name>
<organism evidence="2">
    <name type="scientific">marine sediment metagenome</name>
    <dbReference type="NCBI Taxonomy" id="412755"/>
    <lineage>
        <taxon>unclassified sequences</taxon>
        <taxon>metagenomes</taxon>
        <taxon>ecological metagenomes</taxon>
    </lineage>
</organism>
<comment type="caution">
    <text evidence="2">The sequence shown here is derived from an EMBL/GenBank/DDBJ whole genome shotgun (WGS) entry which is preliminary data.</text>
</comment>
<reference evidence="2" key="1">
    <citation type="journal article" date="2014" name="Front. Microbiol.">
        <title>High frequency of phylogenetically diverse reductive dehalogenase-homologous genes in deep subseafloor sedimentary metagenomes.</title>
        <authorList>
            <person name="Kawai M."/>
            <person name="Futagami T."/>
            <person name="Toyoda A."/>
            <person name="Takaki Y."/>
            <person name="Nishi S."/>
            <person name="Hori S."/>
            <person name="Arai W."/>
            <person name="Tsubouchi T."/>
            <person name="Morono Y."/>
            <person name="Uchiyama I."/>
            <person name="Ito T."/>
            <person name="Fujiyama A."/>
            <person name="Inagaki F."/>
            <person name="Takami H."/>
        </authorList>
    </citation>
    <scope>NUCLEOTIDE SEQUENCE</scope>
    <source>
        <strain evidence="2">Expedition CK06-06</strain>
    </source>
</reference>
<sequence>MRVVANHFKDRYALSLGVYYGSWGLHIYIDFLWWSVCLEFGGE</sequence>
<protein>
    <submittedName>
        <fullName evidence="2">Uncharacterized protein</fullName>
    </submittedName>
</protein>
<feature type="transmembrane region" description="Helical" evidence="1">
    <location>
        <begin position="12"/>
        <end position="34"/>
    </location>
</feature>
<proteinExistence type="predicted"/>
<keyword evidence="1" id="KW-0812">Transmembrane</keyword>
<dbReference type="EMBL" id="BARW01011004">
    <property type="protein sequence ID" value="GAI83064.1"/>
    <property type="molecule type" value="Genomic_DNA"/>
</dbReference>
<evidence type="ECO:0000313" key="2">
    <source>
        <dbReference type="EMBL" id="GAI83064.1"/>
    </source>
</evidence>
<keyword evidence="1" id="KW-0472">Membrane</keyword>
<gene>
    <name evidence="2" type="ORF">S12H4_21406</name>
</gene>
<dbReference type="AlphaFoldDB" id="X1TSS2"/>
<keyword evidence="1" id="KW-1133">Transmembrane helix</keyword>
<accession>X1TSS2</accession>
<evidence type="ECO:0000256" key="1">
    <source>
        <dbReference type="SAM" id="Phobius"/>
    </source>
</evidence>